<keyword evidence="2" id="KW-0472">Membrane</keyword>
<feature type="compositionally biased region" description="Polar residues" evidence="1">
    <location>
        <begin position="108"/>
        <end position="118"/>
    </location>
</feature>
<feature type="compositionally biased region" description="Low complexity" evidence="1">
    <location>
        <begin position="144"/>
        <end position="162"/>
    </location>
</feature>
<dbReference type="Proteomes" id="UP001565368">
    <property type="component" value="Unassembled WGS sequence"/>
</dbReference>
<dbReference type="GeneID" id="95985086"/>
<keyword evidence="4" id="KW-1185">Reference proteome</keyword>
<keyword evidence="2" id="KW-1133">Transmembrane helix</keyword>
<feature type="region of interest" description="Disordered" evidence="1">
    <location>
        <begin position="26"/>
        <end position="49"/>
    </location>
</feature>
<accession>A0ABR3Q6F7</accession>
<evidence type="ECO:0000313" key="3">
    <source>
        <dbReference type="EMBL" id="KAL1410041.1"/>
    </source>
</evidence>
<reference evidence="3 4" key="1">
    <citation type="submission" date="2023-08" db="EMBL/GenBank/DDBJ databases">
        <title>Annotated Genome Sequence of Vanrija albida AlHP1.</title>
        <authorList>
            <person name="Herzog R."/>
        </authorList>
    </citation>
    <scope>NUCLEOTIDE SEQUENCE [LARGE SCALE GENOMIC DNA]</scope>
    <source>
        <strain evidence="3 4">AlHP1</strain>
    </source>
</reference>
<organism evidence="3 4">
    <name type="scientific">Vanrija albida</name>
    <dbReference type="NCBI Taxonomy" id="181172"/>
    <lineage>
        <taxon>Eukaryota</taxon>
        <taxon>Fungi</taxon>
        <taxon>Dikarya</taxon>
        <taxon>Basidiomycota</taxon>
        <taxon>Agaricomycotina</taxon>
        <taxon>Tremellomycetes</taxon>
        <taxon>Trichosporonales</taxon>
        <taxon>Trichosporonaceae</taxon>
        <taxon>Vanrija</taxon>
    </lineage>
</organism>
<name>A0ABR3Q6F7_9TREE</name>
<sequence>MASSLLVAPADYSESVGITLAPSSTTVRALSPGPAPTRAGESSSSGSGSNKDIVGIAVGSAVGGAVVLVGLGILLWVCCRRRRLNRSDSEESIAHGRNSSKRGAPSALTRSSFGSSYPSGLVAPEPRSLKSVSPGGAASYRTQPTATGSPSTPSRPSRPARSLRSSLGIIIPDSPPSKIRVPPPHVTYHSYNSYVDDLDSAPRLSLPVSMAQHPNASQSSLMTTPSDKWLNASPRSGNTGRSGRSAKRVGQARLGGALFQDGTEQQQAPLTPPPRAAKRNSRFVQV</sequence>
<feature type="region of interest" description="Disordered" evidence="1">
    <location>
        <begin position="87"/>
        <end position="162"/>
    </location>
</feature>
<dbReference type="EMBL" id="JBBXJM010000003">
    <property type="protein sequence ID" value="KAL1410041.1"/>
    <property type="molecule type" value="Genomic_DNA"/>
</dbReference>
<feature type="compositionally biased region" description="Polar residues" evidence="1">
    <location>
        <begin position="212"/>
        <end position="226"/>
    </location>
</feature>
<feature type="compositionally biased region" description="Basic residues" evidence="1">
    <location>
        <begin position="276"/>
        <end position="286"/>
    </location>
</feature>
<gene>
    <name evidence="3" type="ORF">Q8F55_004043</name>
</gene>
<keyword evidence="2" id="KW-0812">Transmembrane</keyword>
<dbReference type="RefSeq" id="XP_069209985.1">
    <property type="nucleotide sequence ID" value="XM_069352567.1"/>
</dbReference>
<evidence type="ECO:0000256" key="2">
    <source>
        <dbReference type="SAM" id="Phobius"/>
    </source>
</evidence>
<protein>
    <submittedName>
        <fullName evidence="3">Uncharacterized protein</fullName>
    </submittedName>
</protein>
<evidence type="ECO:0000313" key="4">
    <source>
        <dbReference type="Proteomes" id="UP001565368"/>
    </source>
</evidence>
<comment type="caution">
    <text evidence="3">The sequence shown here is derived from an EMBL/GenBank/DDBJ whole genome shotgun (WGS) entry which is preliminary data.</text>
</comment>
<feature type="region of interest" description="Disordered" evidence="1">
    <location>
        <begin position="212"/>
        <end position="286"/>
    </location>
</feature>
<feature type="transmembrane region" description="Helical" evidence="2">
    <location>
        <begin position="53"/>
        <end position="77"/>
    </location>
</feature>
<proteinExistence type="predicted"/>
<feature type="compositionally biased region" description="Polar residues" evidence="1">
    <location>
        <begin position="233"/>
        <end position="242"/>
    </location>
</feature>
<evidence type="ECO:0000256" key="1">
    <source>
        <dbReference type="SAM" id="MobiDB-lite"/>
    </source>
</evidence>